<gene>
    <name evidence="2" type="ORF">LQ567_08975</name>
</gene>
<organism evidence="2 3">
    <name type="scientific">Niabella pedocola</name>
    <dbReference type="NCBI Taxonomy" id="1752077"/>
    <lineage>
        <taxon>Bacteria</taxon>
        <taxon>Pseudomonadati</taxon>
        <taxon>Bacteroidota</taxon>
        <taxon>Chitinophagia</taxon>
        <taxon>Chitinophagales</taxon>
        <taxon>Chitinophagaceae</taxon>
        <taxon>Niabella</taxon>
    </lineage>
</organism>
<name>A0ABS8PP77_9BACT</name>
<protein>
    <recommendedName>
        <fullName evidence="4">Lipoprotein</fullName>
    </recommendedName>
</protein>
<accession>A0ABS8PP77</accession>
<evidence type="ECO:0000313" key="2">
    <source>
        <dbReference type="EMBL" id="MCD2422891.1"/>
    </source>
</evidence>
<evidence type="ECO:0000313" key="3">
    <source>
        <dbReference type="Proteomes" id="UP001199816"/>
    </source>
</evidence>
<evidence type="ECO:0008006" key="4">
    <source>
        <dbReference type="Google" id="ProtNLM"/>
    </source>
</evidence>
<dbReference type="RefSeq" id="WP_231004162.1">
    <property type="nucleotide sequence ID" value="NZ_JAJNEC010000005.1"/>
</dbReference>
<keyword evidence="3" id="KW-1185">Reference proteome</keyword>
<keyword evidence="1" id="KW-0732">Signal</keyword>
<feature type="signal peptide" evidence="1">
    <location>
        <begin position="1"/>
        <end position="23"/>
    </location>
</feature>
<dbReference type="EMBL" id="JAJNEC010000005">
    <property type="protein sequence ID" value="MCD2422891.1"/>
    <property type="molecule type" value="Genomic_DNA"/>
</dbReference>
<dbReference type="Proteomes" id="UP001199816">
    <property type="component" value="Unassembled WGS sequence"/>
</dbReference>
<feature type="chain" id="PRO_5046230345" description="Lipoprotein" evidence="1">
    <location>
        <begin position="24"/>
        <end position="234"/>
    </location>
</feature>
<evidence type="ECO:0000256" key="1">
    <source>
        <dbReference type="SAM" id="SignalP"/>
    </source>
</evidence>
<comment type="caution">
    <text evidence="2">The sequence shown here is derived from an EMBL/GenBank/DDBJ whole genome shotgun (WGS) entry which is preliminary data.</text>
</comment>
<sequence length="234" mass="26768">MRLLYKPIRTGALLLVCSLLLFACQKEDLQPQLIIDPVEGRILAADTLRSGSFLGMQIGDSHETVYEKIKSIGLEKNIDMLWVTNPQFSGIEVLKGKLGYYSDLRLSNQSHPSEYVLFQIENDRIKTIYNPEGRQLPQWPGGRQYRYTINAGDSVNVLYPKLLQLQSNARYKDYFSAISAFAKFISKPYDARMSGSAEWYLNYRQPDKKSVTRNTLLFKDGTLQEIRTLVQATP</sequence>
<proteinExistence type="predicted"/>
<reference evidence="2 3" key="1">
    <citation type="submission" date="2021-11" db="EMBL/GenBank/DDBJ databases">
        <title>Genomic of Niabella pedocola.</title>
        <authorList>
            <person name="Wu T."/>
        </authorList>
    </citation>
    <scope>NUCLEOTIDE SEQUENCE [LARGE SCALE GENOMIC DNA]</scope>
    <source>
        <strain evidence="2 3">JCM 31011</strain>
    </source>
</reference>
<dbReference type="PROSITE" id="PS51257">
    <property type="entry name" value="PROKAR_LIPOPROTEIN"/>
    <property type="match status" value="1"/>
</dbReference>